<sequence>MNSKQGGRQAMTLIWSSSQAPMQPGNTDLTRLAPGPPPNALTDLSAAKWQHNPLESEDRVLGQGALTEDILSQEEFCSRGMEFLENEDMHTTSAAAVHVEWTCWRYKSEWMCCSFRRGEFPIYAVPYFCSCWHHYQCREDPCEWESSCWVVEGSCLVCYFYLQACSSKKSKAGGE</sequence>
<protein>
    <submittedName>
        <fullName evidence="1">Uncharacterized protein</fullName>
    </submittedName>
</protein>
<accession>A0ABP0TDJ6</accession>
<keyword evidence="2" id="KW-1185">Reference proteome</keyword>
<gene>
    <name evidence="1" type="ORF">CSSPTR1EN2_LOCUS1962</name>
</gene>
<organism evidence="1 2">
    <name type="scientific">Sphagnum troendelagicum</name>
    <dbReference type="NCBI Taxonomy" id="128251"/>
    <lineage>
        <taxon>Eukaryota</taxon>
        <taxon>Viridiplantae</taxon>
        <taxon>Streptophyta</taxon>
        <taxon>Embryophyta</taxon>
        <taxon>Bryophyta</taxon>
        <taxon>Sphagnophytina</taxon>
        <taxon>Sphagnopsida</taxon>
        <taxon>Sphagnales</taxon>
        <taxon>Sphagnaceae</taxon>
        <taxon>Sphagnum</taxon>
    </lineage>
</organism>
<dbReference type="Proteomes" id="UP001497512">
    <property type="component" value="Chromosome 1"/>
</dbReference>
<reference evidence="1 2" key="1">
    <citation type="submission" date="2024-02" db="EMBL/GenBank/DDBJ databases">
        <authorList>
            <consortium name="ELIXIR-Norway"/>
            <consortium name="Elixir Norway"/>
        </authorList>
    </citation>
    <scope>NUCLEOTIDE SEQUENCE [LARGE SCALE GENOMIC DNA]</scope>
</reference>
<evidence type="ECO:0000313" key="2">
    <source>
        <dbReference type="Proteomes" id="UP001497512"/>
    </source>
</evidence>
<name>A0ABP0TDJ6_9BRYO</name>
<evidence type="ECO:0000313" key="1">
    <source>
        <dbReference type="EMBL" id="CAK9192581.1"/>
    </source>
</evidence>
<dbReference type="EMBL" id="OZ019893">
    <property type="protein sequence ID" value="CAK9192581.1"/>
    <property type="molecule type" value="Genomic_DNA"/>
</dbReference>
<proteinExistence type="predicted"/>